<feature type="domain" description="CagE TrbE VirB component of type IV transporter system central" evidence="5">
    <location>
        <begin position="181"/>
        <end position="397"/>
    </location>
</feature>
<keyword evidence="3" id="KW-0067">ATP-binding</keyword>
<name>A0A077ET82_VIBPH</name>
<dbReference type="EMBL" id="CP034304">
    <property type="protein sequence ID" value="QHH13357.1"/>
    <property type="molecule type" value="Genomic_DNA"/>
</dbReference>
<evidence type="ECO:0000313" key="7">
    <source>
        <dbReference type="EMBL" id="AIL49923.1"/>
    </source>
</evidence>
<evidence type="ECO:0000259" key="4">
    <source>
        <dbReference type="Pfam" id="PF01935"/>
    </source>
</evidence>
<evidence type="ECO:0000256" key="3">
    <source>
        <dbReference type="ARBA" id="ARBA00022840"/>
    </source>
</evidence>
<dbReference type="EMBL" id="DACQKT010000025">
    <property type="protein sequence ID" value="HAS6680110.1"/>
    <property type="molecule type" value="Genomic_DNA"/>
</dbReference>
<dbReference type="AlphaFoldDB" id="A0A077ET82"/>
<keyword evidence="2" id="KW-0547">Nucleotide-binding</keyword>
<dbReference type="EMBL" id="KM067908">
    <property type="protein sequence ID" value="AIL49923.1"/>
    <property type="molecule type" value="Genomic_DNA"/>
</dbReference>
<dbReference type="GO" id="GO:0005524">
    <property type="term" value="F:ATP binding"/>
    <property type="evidence" value="ECO:0007669"/>
    <property type="project" value="UniProtKB-KW"/>
</dbReference>
<accession>A0A077ET82</accession>
<evidence type="ECO:0000313" key="9">
    <source>
        <dbReference type="EMBL" id="QHH13357.1"/>
    </source>
</evidence>
<gene>
    <name evidence="9" type="ORF">EHC69_29285</name>
    <name evidence="8" type="ORF">I7278_25355</name>
</gene>
<reference evidence="8" key="4">
    <citation type="submission" date="2019-12" db="EMBL/GenBank/DDBJ databases">
        <authorList>
            <consortium name="NCBI Pathogen Detection Project"/>
        </authorList>
    </citation>
    <scope>NUCLEOTIDE SEQUENCE</scope>
    <source>
        <strain evidence="8">1930</strain>
    </source>
</reference>
<reference evidence="8" key="2">
    <citation type="journal article" date="2018" name="Genome Biol.">
        <title>SKESA: strategic k-mer extension for scrupulous assemblies.</title>
        <authorList>
            <person name="Souvorov A."/>
            <person name="Agarwala R."/>
            <person name="Lipman D.J."/>
        </authorList>
    </citation>
    <scope>NUCLEOTIDE SEQUENCE</scope>
    <source>
        <strain evidence="8">1930</strain>
    </source>
</reference>
<feature type="domain" description="Helicase HerA central" evidence="4">
    <location>
        <begin position="450"/>
        <end position="490"/>
    </location>
</feature>
<evidence type="ECO:0000259" key="6">
    <source>
        <dbReference type="Pfam" id="PF19044"/>
    </source>
</evidence>
<dbReference type="NCBIfam" id="NF010404">
    <property type="entry name" value="PRK13830.1"/>
    <property type="match status" value="1"/>
</dbReference>
<geneLocation type="plasmid" evidence="7">
    <name>pVPA3-1</name>
</geneLocation>
<dbReference type="InterPro" id="IPR027417">
    <property type="entry name" value="P-loop_NTPase"/>
</dbReference>
<dbReference type="Pfam" id="PF03135">
    <property type="entry name" value="CagE_TrbE_VirB"/>
    <property type="match status" value="1"/>
</dbReference>
<dbReference type="InterPro" id="IPR051162">
    <property type="entry name" value="T4SS_component"/>
</dbReference>
<dbReference type="Proteomes" id="UP000464718">
    <property type="component" value="Plasmid pvpsd2016-5"/>
</dbReference>
<geneLocation type="plasmid" evidence="10">
    <name>pvpsd2016-5</name>
</geneLocation>
<dbReference type="InterPro" id="IPR002789">
    <property type="entry name" value="HerA_central"/>
</dbReference>
<dbReference type="Pfam" id="PF19044">
    <property type="entry name" value="P-loop_TraG"/>
    <property type="match status" value="1"/>
</dbReference>
<evidence type="ECO:0000256" key="1">
    <source>
        <dbReference type="ARBA" id="ARBA00006512"/>
    </source>
</evidence>
<dbReference type="CDD" id="cd00267">
    <property type="entry name" value="ABC_ATPase"/>
    <property type="match status" value="1"/>
</dbReference>
<reference evidence="9 10" key="3">
    <citation type="submission" date="2018-12" db="EMBL/GenBank/DDBJ databases">
        <title>Genomic insights into the evolutionary origins and pathogenicity of five Vibrio parahaemolyticus strains isolated from the shrimp with acute hepatopancreatic necrosis disease (AHPND).</title>
        <authorList>
            <person name="Yang Q."/>
            <person name="Dong X."/>
            <person name="Xie G."/>
            <person name="Fu S."/>
            <person name="Zou P."/>
            <person name="Sun J."/>
            <person name="Wang Y."/>
            <person name="Huang J."/>
        </authorList>
    </citation>
    <scope>NUCLEOTIDE SEQUENCE [LARGE SCALE GENOMIC DNA]</scope>
    <source>
        <strain evidence="9 10">20160303005-1</strain>
        <plasmid evidence="10">pvpsd2016-5</plasmid>
        <plasmid evidence="9">pVPSD2016-5</plasmid>
    </source>
</reference>
<dbReference type="PANTHER" id="PTHR30121">
    <property type="entry name" value="UNCHARACTERIZED PROTEIN YJGR-RELATED"/>
    <property type="match status" value="1"/>
</dbReference>
<evidence type="ECO:0000256" key="2">
    <source>
        <dbReference type="ARBA" id="ARBA00022741"/>
    </source>
</evidence>
<keyword evidence="7" id="KW-0614">Plasmid</keyword>
<dbReference type="Gene3D" id="3.40.50.300">
    <property type="entry name" value="P-loop containing nucleotide triphosphate hydrolases"/>
    <property type="match status" value="2"/>
</dbReference>
<evidence type="ECO:0000313" key="8">
    <source>
        <dbReference type="EMBL" id="HAS6680110.1"/>
    </source>
</evidence>
<dbReference type="InterPro" id="IPR043964">
    <property type="entry name" value="P-loop_TraG"/>
</dbReference>
<dbReference type="SUPFAM" id="SSF52540">
    <property type="entry name" value="P-loop containing nucleoside triphosphate hydrolases"/>
    <property type="match status" value="1"/>
</dbReference>
<organism evidence="7">
    <name type="scientific">Vibrio parahaemolyticus</name>
    <dbReference type="NCBI Taxonomy" id="670"/>
    <lineage>
        <taxon>Bacteria</taxon>
        <taxon>Pseudomonadati</taxon>
        <taxon>Pseudomonadota</taxon>
        <taxon>Gammaproteobacteria</taxon>
        <taxon>Vibrionales</taxon>
        <taxon>Vibrionaceae</taxon>
        <taxon>Vibrio</taxon>
    </lineage>
</organism>
<comment type="similarity">
    <text evidence="1">Belongs to the TrbE/VirB4 family.</text>
</comment>
<protein>
    <submittedName>
        <fullName evidence="8">DUF87 domain-containing protein</fullName>
    </submittedName>
    <submittedName>
        <fullName evidence="7">TrbE</fullName>
    </submittedName>
</protein>
<dbReference type="Proteomes" id="UP000856022">
    <property type="component" value="Unassembled WGS sequence"/>
</dbReference>
<sequence length="804" mass="90938">MLSLKSYRDTAKGLPDLLNWAALVDDGVMLGKDGSFTAGWRFTGMDVDTATNLERNAMTARLNQTLSSLGSGYMLHVDTIREIADSYPDVESSAFPHPVMQMMDDSRRLFFESQGDKFATRSVLFITWRPTAKRLSKVTDLLFDHGDTKRVSLAQRNLALFKERMSELEKSFTNVFSSITRLKLVERDGQPFDELLSYLRYSLTGQWHPVSAACTPLPLDSLLGSVECWPGFQPKIGEQYTSVISIDGFPDFSHPNMLHHLSLMNVEFRWSTRFIFFDSREAHQLLDKERKNWDQKVTSFRDKLLKNPDPKVDEDALEMVTQYQAAQNEVSAGRLNYGQYTSTFVLRHVDREVLQEVTEFVVSVLNNTLGLTCRVESLNATEALLGTLPSDSLYNIRRPLLSTLNLCHLLPIASIWTGEAHCPCPFYPMASPPMMMCTATGNTPFRLNLHVDDVGHTLIFGPTGAGKSTLLAMLVAQMHRYPNARVFAFDKKYSMFAMSQLGGLHLDIGSVGSREAPAFAPLADLDNDFEWCCEYIEQLLVLQGETITPEMRESIFKALSDMRGSSRLSMTEFCAQVQDQRIKTAVGYYTINGRAGDLLDAESSSLSFADFTVFEIDQLMKRGDRDLVPVLSYLFRTIERRLDGNPSFILIDEGWIALKHPVFKDMLVEWLKELRKLNCLVLLATQALNEAIKSGILDVLMESCPTQVFLPNPKAGQFAKTYHQFGLNDKQIDLLKNAVRKRDYYVHQPTGSRLVDLSLDKLALAFVGASDKESVNTIRQLVSEHGENWYLPYLKQQHILEDDE</sequence>
<dbReference type="Pfam" id="PF01935">
    <property type="entry name" value="DUF87"/>
    <property type="match status" value="1"/>
</dbReference>
<dbReference type="PANTHER" id="PTHR30121:SF12">
    <property type="entry name" value="TYPE IV SECRETION SYSTEM PROTEIN CAGE"/>
    <property type="match status" value="1"/>
</dbReference>
<evidence type="ECO:0000259" key="5">
    <source>
        <dbReference type="Pfam" id="PF03135"/>
    </source>
</evidence>
<proteinExistence type="inferred from homology"/>
<evidence type="ECO:0000313" key="10">
    <source>
        <dbReference type="Proteomes" id="UP000464718"/>
    </source>
</evidence>
<dbReference type="InterPro" id="IPR018145">
    <property type="entry name" value="CagE_TrbE_VirB_cntrl_dom"/>
</dbReference>
<reference evidence="7" key="1">
    <citation type="journal article" date="2015" name="Dis. Aquat. Organ.">
        <title>Photorhabdus insect-related (Pir) toxin-like genes in a plasmid of Vibrio parahaemolyticus, the causative agent of acute hepatopancreatic necrosis disease (AHPND) of shrimp.</title>
        <authorList>
            <person name="Han J.E."/>
            <person name="Tang K.F."/>
            <person name="Tran L.H."/>
            <person name="Lightner D.V."/>
        </authorList>
    </citation>
    <scope>NUCLEOTIDE SEQUENCE</scope>
    <source>
        <strain evidence="7">13-028/A3</strain>
        <plasmid evidence="7">pVPA3-1</plasmid>
    </source>
</reference>
<feature type="domain" description="TraG P-loop" evidence="6">
    <location>
        <begin position="596"/>
        <end position="736"/>
    </location>
</feature>
<geneLocation type="plasmid" evidence="9">
    <name>pVPSD2016-5</name>
</geneLocation>
<dbReference type="RefSeq" id="WP_025789746.1">
    <property type="nucleotide sequence ID" value="NC_025152.1"/>
</dbReference>